<accession>A0A4R3KFN8</accession>
<dbReference type="RefSeq" id="WP_132546930.1">
    <property type="nucleotide sequence ID" value="NZ_SMAA01000001.1"/>
</dbReference>
<dbReference type="SUPFAM" id="SSF55804">
    <property type="entry name" value="Phoshotransferase/anion transport protein"/>
    <property type="match status" value="1"/>
</dbReference>
<dbReference type="OrthoDB" id="1634238at2"/>
<dbReference type="Proteomes" id="UP000295188">
    <property type="component" value="Unassembled WGS sequence"/>
</dbReference>
<dbReference type="PANTHER" id="PTHR47738:SF3">
    <property type="entry name" value="PHOSPHOTRANSFERASE SYSTEM MANNITOL_FRUCTOSE-SPECIFIC IIA DOMAIN CONTAINING PROTEIN"/>
    <property type="match status" value="1"/>
</dbReference>
<feature type="domain" description="PTS EIIA type-2" evidence="1">
    <location>
        <begin position="5"/>
        <end position="153"/>
    </location>
</feature>
<comment type="caution">
    <text evidence="2">The sequence shown here is derived from an EMBL/GenBank/DDBJ whole genome shotgun (WGS) entry which is preliminary data.</text>
</comment>
<sequence>MLKEEFFNEKIICLDVEANNNEEVMKKLGQMLIKNKYIDASYVQSVILREKSFPTGLALANTGIAIPHATPENNVFKNGMAAVRLKTPVQFNSMEDPEKKIDANLVFMLALSEVGEHLGILKRLFTMFQNEELVKKLQKSNDKETFFKVLANSLMDK</sequence>
<dbReference type="CDD" id="cd00211">
    <property type="entry name" value="PTS_IIA_fru"/>
    <property type="match status" value="1"/>
</dbReference>
<dbReference type="EMBL" id="SMAA01000001">
    <property type="protein sequence ID" value="TCS81955.1"/>
    <property type="molecule type" value="Genomic_DNA"/>
</dbReference>
<dbReference type="PANTHER" id="PTHR47738">
    <property type="entry name" value="PTS SYSTEM FRUCTOSE-LIKE EIIA COMPONENT-RELATED"/>
    <property type="match status" value="1"/>
</dbReference>
<dbReference type="Gene3D" id="3.40.930.10">
    <property type="entry name" value="Mannitol-specific EII, Chain A"/>
    <property type="match status" value="1"/>
</dbReference>
<keyword evidence="3" id="KW-1185">Reference proteome</keyword>
<dbReference type="InterPro" id="IPR002178">
    <property type="entry name" value="PTS_EIIA_type-2_dom"/>
</dbReference>
<dbReference type="PROSITE" id="PS51094">
    <property type="entry name" value="PTS_EIIA_TYPE_2"/>
    <property type="match status" value="1"/>
</dbReference>
<evidence type="ECO:0000313" key="3">
    <source>
        <dbReference type="Proteomes" id="UP000295188"/>
    </source>
</evidence>
<evidence type="ECO:0000259" key="1">
    <source>
        <dbReference type="PROSITE" id="PS51094"/>
    </source>
</evidence>
<dbReference type="Pfam" id="PF00359">
    <property type="entry name" value="PTS_EIIA_2"/>
    <property type="match status" value="1"/>
</dbReference>
<gene>
    <name evidence="2" type="ORF">EDC37_101126</name>
</gene>
<name>A0A4R3KFN8_9FIRM</name>
<reference evidence="2 3" key="1">
    <citation type="submission" date="2019-03" db="EMBL/GenBank/DDBJ databases">
        <title>Genomic Encyclopedia of Type Strains, Phase IV (KMG-IV): sequencing the most valuable type-strain genomes for metagenomic binning, comparative biology and taxonomic classification.</title>
        <authorList>
            <person name="Goeker M."/>
        </authorList>
    </citation>
    <scope>NUCLEOTIDE SEQUENCE [LARGE SCALE GENOMIC DNA]</scope>
    <source>
        <strain evidence="2 3">DSM 20467</strain>
    </source>
</reference>
<dbReference type="AlphaFoldDB" id="A0A4R3KFN8"/>
<organism evidence="2 3">
    <name type="scientific">Pectinatus cerevisiiphilus</name>
    <dbReference type="NCBI Taxonomy" id="86956"/>
    <lineage>
        <taxon>Bacteria</taxon>
        <taxon>Bacillati</taxon>
        <taxon>Bacillota</taxon>
        <taxon>Negativicutes</taxon>
        <taxon>Selenomonadales</taxon>
        <taxon>Selenomonadaceae</taxon>
        <taxon>Pectinatus</taxon>
    </lineage>
</organism>
<dbReference type="InterPro" id="IPR051541">
    <property type="entry name" value="PTS_SugarTrans_NitroReg"/>
</dbReference>
<protein>
    <submittedName>
        <fullName evidence="2">PTS system IIA component (Gat family)</fullName>
    </submittedName>
</protein>
<dbReference type="InterPro" id="IPR016152">
    <property type="entry name" value="PTrfase/Anion_transptr"/>
</dbReference>
<proteinExistence type="predicted"/>
<evidence type="ECO:0000313" key="2">
    <source>
        <dbReference type="EMBL" id="TCS81955.1"/>
    </source>
</evidence>